<dbReference type="RefSeq" id="WP_069190312.1">
    <property type="nucleotide sequence ID" value="NZ_FLYE01000048.1"/>
</dbReference>
<dbReference type="AlphaFoldDB" id="A0A1C3RM35"/>
<sequence length="153" mass="17214">MLRLLAFGGVLLTSLSVQAKEVQVIELTQTPCQFVEAEHGLDHGFKSQQSADCEKINAKTKKDRLAKAKTITLKPGKYIFRVKNHNVPYTLGFWLREQDYNWKNPLHKLSKLSVSGGGLSSGVSKDFEVELKAGEYLYSCPLNPTPDYKLRVE</sequence>
<accession>A0A1C3RM35</accession>
<reference evidence="2 3" key="1">
    <citation type="submission" date="2016-07" db="EMBL/GenBank/DDBJ databases">
        <authorList>
            <person name="Lefevre C.T."/>
        </authorList>
    </citation>
    <scope>NUCLEOTIDE SEQUENCE [LARGE SCALE GENOMIC DNA]</scope>
    <source>
        <strain evidence="2">PR1</strain>
    </source>
</reference>
<keyword evidence="3" id="KW-1185">Reference proteome</keyword>
<evidence type="ECO:0000256" key="1">
    <source>
        <dbReference type="SAM" id="SignalP"/>
    </source>
</evidence>
<evidence type="ECO:0000313" key="3">
    <source>
        <dbReference type="Proteomes" id="UP000231658"/>
    </source>
</evidence>
<evidence type="ECO:0000313" key="2">
    <source>
        <dbReference type="EMBL" id="SCA58315.1"/>
    </source>
</evidence>
<evidence type="ECO:0008006" key="4">
    <source>
        <dbReference type="Google" id="ProtNLM"/>
    </source>
</evidence>
<feature type="signal peptide" evidence="1">
    <location>
        <begin position="1"/>
        <end position="19"/>
    </location>
</feature>
<feature type="chain" id="PRO_5008680918" description="Copper-binding protein" evidence="1">
    <location>
        <begin position="20"/>
        <end position="153"/>
    </location>
</feature>
<dbReference type="Proteomes" id="UP000231658">
    <property type="component" value="Unassembled WGS sequence"/>
</dbReference>
<keyword evidence="1" id="KW-0732">Signal</keyword>
<proteinExistence type="predicted"/>
<dbReference type="EMBL" id="FLYE01000048">
    <property type="protein sequence ID" value="SCA58315.1"/>
    <property type="molecule type" value="Genomic_DNA"/>
</dbReference>
<dbReference type="OrthoDB" id="9807821at2"/>
<organism evidence="2 3">
    <name type="scientific">Candidatus Terasakiella magnetica</name>
    <dbReference type="NCBI Taxonomy" id="1867952"/>
    <lineage>
        <taxon>Bacteria</taxon>
        <taxon>Pseudomonadati</taxon>
        <taxon>Pseudomonadota</taxon>
        <taxon>Alphaproteobacteria</taxon>
        <taxon>Rhodospirillales</taxon>
        <taxon>Terasakiellaceae</taxon>
        <taxon>Terasakiella</taxon>
    </lineage>
</organism>
<gene>
    <name evidence="2" type="ORF">MTBPR1_90162</name>
</gene>
<protein>
    <recommendedName>
        <fullName evidence="4">Copper-binding protein</fullName>
    </recommendedName>
</protein>
<name>A0A1C3RM35_9PROT</name>
<dbReference type="STRING" id="1867952.MTBPR1_90162"/>